<dbReference type="InterPro" id="IPR006127">
    <property type="entry name" value="ZnuA-like"/>
</dbReference>
<proteinExistence type="predicted"/>
<evidence type="ECO:0000313" key="7">
    <source>
        <dbReference type="EMBL" id="MCT2043186.1"/>
    </source>
</evidence>
<dbReference type="Pfam" id="PF01297">
    <property type="entry name" value="ZnuA"/>
    <property type="match status" value="1"/>
</dbReference>
<evidence type="ECO:0000256" key="6">
    <source>
        <dbReference type="SAM" id="SignalP"/>
    </source>
</evidence>
<evidence type="ECO:0000313" key="8">
    <source>
        <dbReference type="Proteomes" id="UP001525379"/>
    </source>
</evidence>
<feature type="compositionally biased region" description="Basic and acidic residues" evidence="5">
    <location>
        <begin position="154"/>
        <end position="180"/>
    </location>
</feature>
<evidence type="ECO:0000256" key="2">
    <source>
        <dbReference type="ARBA" id="ARBA00022448"/>
    </source>
</evidence>
<name>A0ABT2HYG1_9MICO</name>
<dbReference type="RefSeq" id="WP_260104434.1">
    <property type="nucleotide sequence ID" value="NZ_JALXSQ010000029.1"/>
</dbReference>
<dbReference type="EMBL" id="JALXSQ010000029">
    <property type="protein sequence ID" value="MCT2043186.1"/>
    <property type="molecule type" value="Genomic_DNA"/>
</dbReference>
<feature type="signal peptide" evidence="6">
    <location>
        <begin position="1"/>
        <end position="23"/>
    </location>
</feature>
<protein>
    <submittedName>
        <fullName evidence="7">Metal ABC transporter substrate-binding protein</fullName>
    </submittedName>
</protein>
<evidence type="ECO:0000256" key="1">
    <source>
        <dbReference type="ARBA" id="ARBA00004196"/>
    </source>
</evidence>
<dbReference type="PANTHER" id="PTHR42953">
    <property type="entry name" value="HIGH-AFFINITY ZINC UPTAKE SYSTEM PROTEIN ZNUA-RELATED"/>
    <property type="match status" value="1"/>
</dbReference>
<accession>A0ABT2HYG1</accession>
<feature type="region of interest" description="Disordered" evidence="5">
    <location>
        <begin position="119"/>
        <end position="244"/>
    </location>
</feature>
<comment type="caution">
    <text evidence="7">The sequence shown here is derived from an EMBL/GenBank/DDBJ whole genome shotgun (WGS) entry which is preliminary data.</text>
</comment>
<evidence type="ECO:0000256" key="3">
    <source>
        <dbReference type="ARBA" id="ARBA00022723"/>
    </source>
</evidence>
<feature type="chain" id="PRO_5046035152" evidence="6">
    <location>
        <begin position="24"/>
        <end position="426"/>
    </location>
</feature>
<keyword evidence="4 6" id="KW-0732">Signal</keyword>
<dbReference type="SUPFAM" id="SSF53807">
    <property type="entry name" value="Helical backbone' metal receptor"/>
    <property type="match status" value="1"/>
</dbReference>
<feature type="compositionally biased region" description="Basic and acidic residues" evidence="5">
    <location>
        <begin position="188"/>
        <end position="205"/>
    </location>
</feature>
<evidence type="ECO:0000256" key="4">
    <source>
        <dbReference type="ARBA" id="ARBA00022729"/>
    </source>
</evidence>
<dbReference type="InterPro" id="IPR050492">
    <property type="entry name" value="Bact_metal-bind_prot9"/>
</dbReference>
<evidence type="ECO:0000256" key="5">
    <source>
        <dbReference type="SAM" id="MobiDB-lite"/>
    </source>
</evidence>
<organism evidence="7 8">
    <name type="scientific">Pseudoclavibacter albus</name>
    <dbReference type="NCBI Taxonomy" id="272241"/>
    <lineage>
        <taxon>Bacteria</taxon>
        <taxon>Bacillati</taxon>
        <taxon>Actinomycetota</taxon>
        <taxon>Actinomycetes</taxon>
        <taxon>Micrococcales</taxon>
        <taxon>Microbacteriaceae</taxon>
        <taxon>Pseudoclavibacter</taxon>
    </lineage>
</organism>
<dbReference type="Proteomes" id="UP001525379">
    <property type="component" value="Unassembled WGS sequence"/>
</dbReference>
<gene>
    <name evidence="7" type="ORF">M3D15_07560</name>
</gene>
<feature type="compositionally biased region" description="Basic and acidic residues" evidence="5">
    <location>
        <begin position="213"/>
        <end position="237"/>
    </location>
</feature>
<feature type="compositionally biased region" description="Basic and acidic residues" evidence="5">
    <location>
        <begin position="132"/>
        <end position="143"/>
    </location>
</feature>
<dbReference type="Gene3D" id="3.40.50.1980">
    <property type="entry name" value="Nitrogenase molybdenum iron protein domain"/>
    <property type="match status" value="3"/>
</dbReference>
<reference evidence="7 8" key="1">
    <citation type="submission" date="2022-04" db="EMBL/GenBank/DDBJ databases">
        <title>Human microbiome associated bacterial genomes.</title>
        <authorList>
            <person name="Sandstrom S."/>
            <person name="Salamzade R."/>
            <person name="Kalan L.R."/>
        </authorList>
    </citation>
    <scope>NUCLEOTIDE SEQUENCE [LARGE SCALE GENOMIC DNA]</scope>
    <source>
        <strain evidence="8">p3-SID1799</strain>
    </source>
</reference>
<dbReference type="PROSITE" id="PS51257">
    <property type="entry name" value="PROKAR_LIPOPROTEIN"/>
    <property type="match status" value="1"/>
</dbReference>
<keyword evidence="2" id="KW-0813">Transport</keyword>
<keyword evidence="3" id="KW-0479">Metal-binding</keyword>
<dbReference type="PANTHER" id="PTHR42953:SF1">
    <property type="entry name" value="METAL-BINDING PROTEIN HI_0362-RELATED"/>
    <property type="match status" value="1"/>
</dbReference>
<keyword evidence="8" id="KW-1185">Reference proteome</keyword>
<comment type="subcellular location">
    <subcellularLocation>
        <location evidence="1">Cell envelope</location>
    </subcellularLocation>
</comment>
<sequence>MRTSFRIAAAAGAAALASLSLSACQQATPQAGTVNLEDGLQIVTTTTQVTDFAKAVTAGLDAAGTQVEITPLLSAGESAHSFEPTAADLTALAKADVVIESGMQLESWLDDAITSSGFAGQRIDSSEGFDPESMHEGHDHAAEGEATASETAAADEHAHEGEDAHAHEDEAGHNHAHEGEAAASEAPADAHDHAAEGDAHAHEGEAAASEAPADGHDHAAEEGHDHGDDGHHHHDGPNPHLWAAPKGAETMVTNITEGLAIVDTKDAEAIRANGQGYLGKLEQLTTWIQENVDKVPEAERTLVTSHDAMDYFNQQFHITHIGSIIPSWDDAAEPSAQQIDELVKNIKDNNVKAIFTETQLPADTANTIAQETGAKVFSGKDALYTDALGDEGTPEGTYLGAQIHNTTKLMESWGQTASEAPAELRS</sequence>